<dbReference type="Proteomes" id="UP001431783">
    <property type="component" value="Unassembled WGS sequence"/>
</dbReference>
<dbReference type="EMBL" id="JARQZJ010000099">
    <property type="protein sequence ID" value="KAK9886262.1"/>
    <property type="molecule type" value="Genomic_DNA"/>
</dbReference>
<proteinExistence type="predicted"/>
<evidence type="ECO:0000313" key="2">
    <source>
        <dbReference type="EMBL" id="KAK9886262.1"/>
    </source>
</evidence>
<accession>A0AAW1V1V3</accession>
<reference evidence="2 3" key="1">
    <citation type="submission" date="2023-03" db="EMBL/GenBank/DDBJ databases">
        <title>Genome insight into feeding habits of ladybird beetles.</title>
        <authorList>
            <person name="Li H.-S."/>
            <person name="Huang Y.-H."/>
            <person name="Pang H."/>
        </authorList>
    </citation>
    <scope>NUCLEOTIDE SEQUENCE [LARGE SCALE GENOMIC DNA]</scope>
    <source>
        <strain evidence="2">SYSU_2023b</strain>
        <tissue evidence="2">Whole body</tissue>
    </source>
</reference>
<evidence type="ECO:0000256" key="1">
    <source>
        <dbReference type="SAM" id="MobiDB-lite"/>
    </source>
</evidence>
<organism evidence="2 3">
    <name type="scientific">Henosepilachna vigintioctopunctata</name>
    <dbReference type="NCBI Taxonomy" id="420089"/>
    <lineage>
        <taxon>Eukaryota</taxon>
        <taxon>Metazoa</taxon>
        <taxon>Ecdysozoa</taxon>
        <taxon>Arthropoda</taxon>
        <taxon>Hexapoda</taxon>
        <taxon>Insecta</taxon>
        <taxon>Pterygota</taxon>
        <taxon>Neoptera</taxon>
        <taxon>Endopterygota</taxon>
        <taxon>Coleoptera</taxon>
        <taxon>Polyphaga</taxon>
        <taxon>Cucujiformia</taxon>
        <taxon>Coccinelloidea</taxon>
        <taxon>Coccinellidae</taxon>
        <taxon>Epilachninae</taxon>
        <taxon>Epilachnini</taxon>
        <taxon>Henosepilachna</taxon>
    </lineage>
</organism>
<sequence length="141" mass="15146">MPGGSEPPDKGEGHFPASIISDAFKVLLDDGMEYENINSSCYVNDEQNPVNSDAGKKHKEITSPLTYNSGNGTCLNLSNTESNTSTNNDVNNADEKISLSMVDLTNLIILIFKDLSGSNISSEAHISSIISKLNQIIPSLQ</sequence>
<protein>
    <submittedName>
        <fullName evidence="2">Uncharacterized protein</fullName>
    </submittedName>
</protein>
<feature type="region of interest" description="Disordered" evidence="1">
    <location>
        <begin position="43"/>
        <end position="63"/>
    </location>
</feature>
<comment type="caution">
    <text evidence="2">The sequence shown here is derived from an EMBL/GenBank/DDBJ whole genome shotgun (WGS) entry which is preliminary data.</text>
</comment>
<name>A0AAW1V1V3_9CUCU</name>
<gene>
    <name evidence="2" type="ORF">WA026_015773</name>
</gene>
<dbReference type="AlphaFoldDB" id="A0AAW1V1V3"/>
<keyword evidence="3" id="KW-1185">Reference proteome</keyword>
<evidence type="ECO:0000313" key="3">
    <source>
        <dbReference type="Proteomes" id="UP001431783"/>
    </source>
</evidence>